<dbReference type="Proteomes" id="UP000198967">
    <property type="component" value="Unassembled WGS sequence"/>
</dbReference>
<dbReference type="EMBL" id="FNBE01000011">
    <property type="protein sequence ID" value="SDG33673.1"/>
    <property type="molecule type" value="Genomic_DNA"/>
</dbReference>
<keyword evidence="2" id="KW-1185">Reference proteome</keyword>
<dbReference type="AlphaFoldDB" id="A0A1G7TEE5"/>
<proteinExistence type="predicted"/>
<reference evidence="1 2" key="1">
    <citation type="submission" date="2016-10" db="EMBL/GenBank/DDBJ databases">
        <authorList>
            <person name="de Groot N.N."/>
        </authorList>
    </citation>
    <scope>NUCLEOTIDE SEQUENCE [LARGE SCALE GENOMIC DNA]</scope>
    <source>
        <strain evidence="1 2">CGMCC 4.3143</strain>
    </source>
</reference>
<evidence type="ECO:0000313" key="1">
    <source>
        <dbReference type="EMBL" id="SDG33673.1"/>
    </source>
</evidence>
<dbReference type="RefSeq" id="WP_093085732.1">
    <property type="nucleotide sequence ID" value="NZ_FNBE01000011.1"/>
</dbReference>
<gene>
    <name evidence="1" type="ORF">SAMN05216377_1114</name>
</gene>
<protein>
    <submittedName>
        <fullName evidence="1">Uncharacterized protein</fullName>
    </submittedName>
</protein>
<dbReference type="OrthoDB" id="7058480at2"/>
<name>A0A1G7TEE5_PSEOR</name>
<evidence type="ECO:0000313" key="2">
    <source>
        <dbReference type="Proteomes" id="UP000198967"/>
    </source>
</evidence>
<accession>A0A1G7TEE5</accession>
<sequence length="201" mass="22223">MRERVRREVPVELAEQLSVFWADAAGVRDGAGEHDRLPEVDRLDLLESGRLLAGNDVRAGAARPRTDDLVRQAAEFALAKFDDAYLARLRDPDALLDGGPRPVTKAVLFPVRFLYTKDTGRVGRNDDAATWYPTRHPHGALVAAAAAWRTEPPDPAAARELLVHHLRPIYVIFAEEYARALRLSGDLGLADRVASWGTSVR</sequence>
<organism evidence="1 2">
    <name type="scientific">Pseudonocardia oroxyli</name>
    <dbReference type="NCBI Taxonomy" id="366584"/>
    <lineage>
        <taxon>Bacteria</taxon>
        <taxon>Bacillati</taxon>
        <taxon>Actinomycetota</taxon>
        <taxon>Actinomycetes</taxon>
        <taxon>Pseudonocardiales</taxon>
        <taxon>Pseudonocardiaceae</taxon>
        <taxon>Pseudonocardia</taxon>
    </lineage>
</organism>